<accession>A0A9W7G121</accession>
<comment type="catalytic activity">
    <reaction evidence="14">
        <text>L-aspartyl-L-lysine(out) = L-aspartyl-L-lysine(in)</text>
        <dbReference type="Rhea" id="RHEA:79411"/>
        <dbReference type="ChEBI" id="CHEBI:229953"/>
    </reaction>
</comment>
<dbReference type="GO" id="GO:0005765">
    <property type="term" value="C:lysosomal membrane"/>
    <property type="evidence" value="ECO:0007669"/>
    <property type="project" value="UniProtKB-SubCell"/>
</dbReference>
<keyword evidence="6 26" id="KW-0472">Membrane</keyword>
<dbReference type="SUPFAM" id="SSF103473">
    <property type="entry name" value="MFS general substrate transporter"/>
    <property type="match status" value="2"/>
</dbReference>
<evidence type="ECO:0000256" key="13">
    <source>
        <dbReference type="ARBA" id="ARBA00044893"/>
    </source>
</evidence>
<keyword evidence="28" id="KW-1185">Reference proteome</keyword>
<gene>
    <name evidence="27" type="ORF">TrCOL_g3605</name>
</gene>
<name>A0A9W7G121_9STRA</name>
<comment type="catalytic activity">
    <reaction evidence="18">
        <text>L-histidyl-L-alpha-amino acid(out) = L-histidyl-L-alpha-amino acid(in)</text>
        <dbReference type="Rhea" id="RHEA:79379"/>
        <dbReference type="ChEBI" id="CHEBI:229964"/>
    </reaction>
</comment>
<evidence type="ECO:0000256" key="24">
    <source>
        <dbReference type="ARBA" id="ARBA00046376"/>
    </source>
</evidence>
<feature type="transmembrane region" description="Helical" evidence="26">
    <location>
        <begin position="411"/>
        <end position="430"/>
    </location>
</feature>
<evidence type="ECO:0000313" key="28">
    <source>
        <dbReference type="Proteomes" id="UP001165065"/>
    </source>
</evidence>
<dbReference type="PANTHER" id="PTHR23512">
    <property type="entry name" value="MAJOR FACILITATOR SUPERFAMILY DOMAIN-CONTAINING PROTEIN 1"/>
    <property type="match status" value="1"/>
</dbReference>
<keyword evidence="5 26" id="KW-1133">Transmembrane helix</keyword>
<evidence type="ECO:0000256" key="6">
    <source>
        <dbReference type="ARBA" id="ARBA00023136"/>
    </source>
</evidence>
<dbReference type="Pfam" id="PF07690">
    <property type="entry name" value="MFS_1"/>
    <property type="match status" value="2"/>
</dbReference>
<comment type="catalytic activity">
    <reaction evidence="9">
        <text>L-histidyl-glycine(out) = L-histidyl-glycine(in)</text>
        <dbReference type="Rhea" id="RHEA:79395"/>
        <dbReference type="ChEBI" id="CHEBI:229957"/>
    </reaction>
</comment>
<comment type="similarity">
    <text evidence="2">Belongs to the major facilitator superfamily.</text>
</comment>
<feature type="transmembrane region" description="Helical" evidence="26">
    <location>
        <begin position="12"/>
        <end position="30"/>
    </location>
</feature>
<comment type="catalytic activity">
    <reaction evidence="12">
        <text>L-lysyl-L-alpha-amino acid(out) = L-lysyl-L-alpha-amino acid(in)</text>
        <dbReference type="Rhea" id="RHEA:79387"/>
        <dbReference type="ChEBI" id="CHEBI:229965"/>
    </reaction>
</comment>
<evidence type="ECO:0000256" key="10">
    <source>
        <dbReference type="ARBA" id="ARBA00044881"/>
    </source>
</evidence>
<evidence type="ECO:0000256" key="18">
    <source>
        <dbReference type="ARBA" id="ARBA00044912"/>
    </source>
</evidence>
<evidence type="ECO:0000256" key="22">
    <source>
        <dbReference type="ARBA" id="ARBA00045018"/>
    </source>
</evidence>
<dbReference type="OrthoDB" id="424834at2759"/>
<proteinExistence type="inferred from homology"/>
<comment type="catalytic activity">
    <reaction evidence="10">
        <text>L-alpha-aminoacyl-L-arginine(out) = L-alpha-aminoacyl-L-arginine(in)</text>
        <dbReference type="Rhea" id="RHEA:79367"/>
        <dbReference type="ChEBI" id="CHEBI:229968"/>
    </reaction>
</comment>
<evidence type="ECO:0000256" key="7">
    <source>
        <dbReference type="ARBA" id="ARBA00023228"/>
    </source>
</evidence>
<dbReference type="AlphaFoldDB" id="A0A9W7G121"/>
<dbReference type="GO" id="GO:0022857">
    <property type="term" value="F:transmembrane transporter activity"/>
    <property type="evidence" value="ECO:0007669"/>
    <property type="project" value="InterPro"/>
</dbReference>
<evidence type="ECO:0000256" key="16">
    <source>
        <dbReference type="ARBA" id="ARBA00044900"/>
    </source>
</evidence>
<evidence type="ECO:0000256" key="12">
    <source>
        <dbReference type="ARBA" id="ARBA00044891"/>
    </source>
</evidence>
<feature type="transmembrane region" description="Helical" evidence="26">
    <location>
        <begin position="530"/>
        <end position="549"/>
    </location>
</feature>
<evidence type="ECO:0000256" key="23">
    <source>
        <dbReference type="ARBA" id="ARBA00045709"/>
    </source>
</evidence>
<evidence type="ECO:0000256" key="8">
    <source>
        <dbReference type="ARBA" id="ARBA00044876"/>
    </source>
</evidence>
<feature type="transmembrane region" description="Helical" evidence="26">
    <location>
        <begin position="495"/>
        <end position="518"/>
    </location>
</feature>
<feature type="transmembrane region" description="Helical" evidence="26">
    <location>
        <begin position="278"/>
        <end position="304"/>
    </location>
</feature>
<dbReference type="PANTHER" id="PTHR23512:SF3">
    <property type="entry name" value="MAJOR FACILITATOR SUPERFAMILY DOMAIN-CONTAINING PROTEIN 1"/>
    <property type="match status" value="1"/>
</dbReference>
<dbReference type="Proteomes" id="UP001165065">
    <property type="component" value="Unassembled WGS sequence"/>
</dbReference>
<protein>
    <recommendedName>
        <fullName evidence="21">Lysosomal dipeptide transporter MFSD1</fullName>
    </recommendedName>
    <alternativeName>
        <fullName evidence="22">Major facilitator superfamily domain-containing protein 1</fullName>
    </alternativeName>
</protein>
<comment type="catalytic activity">
    <reaction evidence="17">
        <text>L-arginyl-glycine(out) = L-arginyl-glycine(in)</text>
        <dbReference type="Rhea" id="RHEA:79391"/>
        <dbReference type="ChEBI" id="CHEBI:229955"/>
    </reaction>
</comment>
<dbReference type="Gene3D" id="1.20.1250.20">
    <property type="entry name" value="MFS general substrate transporter like domains"/>
    <property type="match status" value="2"/>
</dbReference>
<dbReference type="InterPro" id="IPR011701">
    <property type="entry name" value="MFS"/>
</dbReference>
<dbReference type="InterPro" id="IPR052187">
    <property type="entry name" value="MFSD1"/>
</dbReference>
<dbReference type="InterPro" id="IPR036259">
    <property type="entry name" value="MFS_trans_sf"/>
</dbReference>
<keyword evidence="7" id="KW-0458">Lysosome</keyword>
<comment type="caution">
    <text evidence="27">The sequence shown here is derived from an EMBL/GenBank/DDBJ whole genome shotgun (WGS) entry which is preliminary data.</text>
</comment>
<reference evidence="28" key="1">
    <citation type="journal article" date="2023" name="Commun. Biol.">
        <title>Genome analysis of Parmales, the sister group of diatoms, reveals the evolutionary specialization of diatoms from phago-mixotrophs to photoautotrophs.</title>
        <authorList>
            <person name="Ban H."/>
            <person name="Sato S."/>
            <person name="Yoshikawa S."/>
            <person name="Yamada K."/>
            <person name="Nakamura Y."/>
            <person name="Ichinomiya M."/>
            <person name="Sato N."/>
            <person name="Blanc-Mathieu R."/>
            <person name="Endo H."/>
            <person name="Kuwata A."/>
            <person name="Ogata H."/>
        </authorList>
    </citation>
    <scope>NUCLEOTIDE SEQUENCE [LARGE SCALE GENOMIC DNA]</scope>
</reference>
<evidence type="ECO:0000256" key="5">
    <source>
        <dbReference type="ARBA" id="ARBA00022989"/>
    </source>
</evidence>
<evidence type="ECO:0000256" key="9">
    <source>
        <dbReference type="ARBA" id="ARBA00044878"/>
    </source>
</evidence>
<evidence type="ECO:0000256" key="11">
    <source>
        <dbReference type="ARBA" id="ARBA00044884"/>
    </source>
</evidence>
<comment type="function">
    <text evidence="23">Lysosomal dipeptide uniporter that selectively exports lysine, arginine or histidine-containing dipeptides with a net positive charge from the lysosome lumen into the cytosol. Could play a role in a specific type of protein O-glycosylation indirectly regulating macrophages migration and tissue invasion. Also essential for liver homeostasis.</text>
</comment>
<evidence type="ECO:0000313" key="27">
    <source>
        <dbReference type="EMBL" id="GMI27444.1"/>
    </source>
</evidence>
<comment type="subcellular location">
    <subcellularLocation>
        <location evidence="1">Lysosome membrane</location>
        <topology evidence="1">Multi-pass membrane protein</topology>
    </subcellularLocation>
</comment>
<feature type="transmembrane region" description="Helical" evidence="26">
    <location>
        <begin position="174"/>
        <end position="196"/>
    </location>
</feature>
<comment type="catalytic activity">
    <reaction evidence="16">
        <text>L-lysyl-L-lysine(out) = L-lysyl-L-lysine(in)</text>
        <dbReference type="Rhea" id="RHEA:79403"/>
        <dbReference type="ChEBI" id="CHEBI:229956"/>
    </reaction>
</comment>
<comment type="catalytic activity">
    <reaction evidence="13">
        <text>L-alpha-aminoacyl-L-lysine(out) = L-alpha-aminoacyl-L-lysine(in)</text>
        <dbReference type="Rhea" id="RHEA:79383"/>
        <dbReference type="ChEBI" id="CHEBI:229966"/>
    </reaction>
</comment>
<feature type="transmembrane region" description="Helical" evidence="26">
    <location>
        <begin position="462"/>
        <end position="483"/>
    </location>
</feature>
<evidence type="ECO:0000256" key="20">
    <source>
        <dbReference type="ARBA" id="ARBA00044924"/>
    </source>
</evidence>
<dbReference type="EMBL" id="BRYA01000644">
    <property type="protein sequence ID" value="GMI27444.1"/>
    <property type="molecule type" value="Genomic_DNA"/>
</dbReference>
<evidence type="ECO:0000256" key="25">
    <source>
        <dbReference type="SAM" id="MobiDB-lite"/>
    </source>
</evidence>
<comment type="catalytic activity">
    <reaction evidence="15">
        <text>L-arginyl-L-alpha-amino acid(out) = L-arginyl-L-alpha-amino acid(in)</text>
        <dbReference type="Rhea" id="RHEA:79371"/>
        <dbReference type="ChEBI" id="CHEBI:84315"/>
    </reaction>
</comment>
<evidence type="ECO:0000256" key="1">
    <source>
        <dbReference type="ARBA" id="ARBA00004155"/>
    </source>
</evidence>
<feature type="transmembrane region" description="Helical" evidence="26">
    <location>
        <begin position="78"/>
        <end position="100"/>
    </location>
</feature>
<evidence type="ECO:0000256" key="21">
    <source>
        <dbReference type="ARBA" id="ARBA00044985"/>
    </source>
</evidence>
<evidence type="ECO:0000256" key="4">
    <source>
        <dbReference type="ARBA" id="ARBA00022692"/>
    </source>
</evidence>
<evidence type="ECO:0000256" key="15">
    <source>
        <dbReference type="ARBA" id="ARBA00044899"/>
    </source>
</evidence>
<feature type="compositionally biased region" description="Polar residues" evidence="25">
    <location>
        <begin position="215"/>
        <end position="227"/>
    </location>
</feature>
<evidence type="ECO:0000256" key="14">
    <source>
        <dbReference type="ARBA" id="ARBA00044898"/>
    </source>
</evidence>
<comment type="catalytic activity">
    <reaction evidence="8">
        <text>L-lysyl-L-alanine(out) = L-lysyl-L-alanine(in)</text>
        <dbReference type="Rhea" id="RHEA:79399"/>
        <dbReference type="ChEBI" id="CHEBI:229954"/>
    </reaction>
</comment>
<comment type="catalytic activity">
    <reaction evidence="19">
        <text>L-alanyl-L-lysine(out) = L-alanyl-L-lysine(in)</text>
        <dbReference type="Rhea" id="RHEA:79415"/>
        <dbReference type="ChEBI" id="CHEBI:192470"/>
    </reaction>
</comment>
<keyword evidence="4 26" id="KW-0812">Transmembrane</keyword>
<feature type="region of interest" description="Disordered" evidence="25">
    <location>
        <begin position="215"/>
        <end position="237"/>
    </location>
</feature>
<feature type="transmembrane region" description="Helical" evidence="26">
    <location>
        <begin position="437"/>
        <end position="456"/>
    </location>
</feature>
<organism evidence="27 28">
    <name type="scientific">Triparma columacea</name>
    <dbReference type="NCBI Taxonomy" id="722753"/>
    <lineage>
        <taxon>Eukaryota</taxon>
        <taxon>Sar</taxon>
        <taxon>Stramenopiles</taxon>
        <taxon>Ochrophyta</taxon>
        <taxon>Bolidophyceae</taxon>
        <taxon>Parmales</taxon>
        <taxon>Triparmaceae</taxon>
        <taxon>Triparma</taxon>
    </lineage>
</organism>
<keyword evidence="3" id="KW-0813">Transport</keyword>
<evidence type="ECO:0000256" key="3">
    <source>
        <dbReference type="ARBA" id="ARBA00022448"/>
    </source>
</evidence>
<comment type="catalytic activity">
    <reaction evidence="20">
        <text>L-lysyl-glycine(out) = L-lysyl-glycine(in)</text>
        <dbReference type="Rhea" id="RHEA:79407"/>
        <dbReference type="ChEBI" id="CHEBI:191202"/>
    </reaction>
</comment>
<sequence>MSGLERSTMRVRWLVLVLACAMMIGNYYCYDNPSALITQLKTTMGEASFARDYNLLYTVYSIPNMALPFFGGYFVDKLGAPFCLIIFGSLILSGQVLFAFGTSCTSWPLMWCGRILFGLGGENLTVAQSALLAQWFRGKELALAFGINLSISRLGSVINNFISPAIAEGGGTAAALWFGVAVCGGSLVMAVLLWPIEKKAQRLIEKSSDEDLNASLLSNDGNSNMNPPQKVRSRSVDNLRAVSTERLSSAALSMSMTDEGDSDEEINLSDALNFGSMFWLLSLSCLVVYGCVLPFNNVAGGILLERNYFLDPPSTCVLTYNTSCTSGTLATDPNPMVPDTCPGKNHAPVLPSAIVDVTCDGDPKLDCDKSVYNFPSLSASDIDCNDDFWKVGCTSDYCDQQTEASKTASQIMSIPYILSAAISPFLGFAVDKVGYRAIIASMAPVILIVVHLTLAYTSGSPVAPLVGQGVAYSLFAAVLWPSVPFTVEEKSVGTAYGLITAIQNSGLAAFPLIISALYDEAGNKYIPTVEVFFAGCAALGVVVGVVLNVQDKRTGGKLNSVDGKGYEKLDGDIDAPPTPLLMT</sequence>
<comment type="catalytic activity">
    <reaction evidence="11">
        <text>L-alpha-aminoacyl-L-histidine(out) = L-alpha-aminoacyl-L-histidine(in)</text>
        <dbReference type="Rhea" id="RHEA:79375"/>
        <dbReference type="ChEBI" id="CHEBI:229967"/>
    </reaction>
</comment>
<comment type="subunit">
    <text evidence="24">Homodimer. Interacts with lysosomal protein GLMP (via lumenal domain); the interaction starts while both proteins are still in the endoplasmic reticulum and is required for stabilization of MFSD1 in lysosomes but has no direct effect on its targeting to lysosomes or transporter activity.</text>
</comment>
<evidence type="ECO:0000256" key="17">
    <source>
        <dbReference type="ARBA" id="ARBA00044903"/>
    </source>
</evidence>
<evidence type="ECO:0000256" key="19">
    <source>
        <dbReference type="ARBA" id="ARBA00044919"/>
    </source>
</evidence>
<evidence type="ECO:0000256" key="26">
    <source>
        <dbReference type="SAM" id="Phobius"/>
    </source>
</evidence>
<evidence type="ECO:0000256" key="2">
    <source>
        <dbReference type="ARBA" id="ARBA00008335"/>
    </source>
</evidence>